<feature type="compositionally biased region" description="Polar residues" evidence="1">
    <location>
        <begin position="1"/>
        <end position="10"/>
    </location>
</feature>
<keyword evidence="3" id="KW-1185">Reference proteome</keyword>
<dbReference type="EMBL" id="CAVP010059911">
    <property type="protein sequence ID" value="CDL96182.1"/>
    <property type="molecule type" value="Genomic_DNA"/>
</dbReference>
<dbReference type="Proteomes" id="UP000025227">
    <property type="component" value="Unplaced"/>
</dbReference>
<feature type="region of interest" description="Disordered" evidence="1">
    <location>
        <begin position="1"/>
        <end position="71"/>
    </location>
</feature>
<dbReference type="AlphaFoldDB" id="W6NWC3"/>
<accession>W6NWC3</accession>
<sequence>MEDAASTDTTVKAEPTIKPKKTAPKTMRSEKSKPATKTSDTESSQLSLELSRKRPTTSSFSSDDLPPKKNRASGTFLKELLQQGSKILCLAASKVDQLAPAVSVSSSSETMERLQELEQIIKGFHEQNRKMHKSNEAKIDKADLKINLLTARFSKIEERFKDHTGEENSDEQRKRDHNWNELRDEVKQMREQVSAINLTQLSDDIKGLYERFDELSLRLNTPRTATPAEPSPELERILRQMSETEKELHDVRKETSEINLLIEKTWQKDRSTEAIDRLKVKRRRLQSKESRLEEEMRDLESRLEREKSGEYRDRRRREGRGRDSASSYHTRDNSPTTPRPGV</sequence>
<dbReference type="OMA" id="MDKTANA"/>
<reference evidence="2" key="2">
    <citation type="submission" date="2013-05" db="EMBL/GenBank/DDBJ databases">
        <title>The genome and transcriptome of Haemonchus contortus: a key model parasite for drug and vaccine discovery.</title>
        <authorList>
            <person name="Laing R."/>
            <person name="Kikuchi T."/>
            <person name="Martinelli A."/>
            <person name="Tsai I.J."/>
            <person name="Beech R.N."/>
            <person name="Redman E."/>
            <person name="Holroyd N."/>
            <person name="Bartley D.J."/>
            <person name="Beasley H."/>
            <person name="Britton C."/>
            <person name="Curran D."/>
            <person name="Devaney E."/>
            <person name="Gilabert A."/>
            <person name="Jackson F."/>
            <person name="Hunt M."/>
            <person name="Johnston S."/>
            <person name="Kryukov I."/>
            <person name="Li K."/>
            <person name="Morrison A.A."/>
            <person name="Reid A.J."/>
            <person name="Sargison N."/>
            <person name="Saunders G."/>
            <person name="Wasmuth J.D."/>
            <person name="Wolstenholme A."/>
            <person name="Berriman M."/>
            <person name="Gilleard J.S."/>
            <person name="Cotton J.A."/>
        </authorList>
    </citation>
    <scope>NUCLEOTIDE SEQUENCE [LARGE SCALE GENOMIC DNA]</scope>
    <source>
        <strain evidence="2">ISE/inbred ISE</strain>
    </source>
</reference>
<feature type="compositionally biased region" description="Polar residues" evidence="1">
    <location>
        <begin position="35"/>
        <end position="48"/>
    </location>
</feature>
<proteinExistence type="predicted"/>
<dbReference type="WBParaSite" id="HCON_00131670-00001">
    <property type="protein sequence ID" value="HCON_00131670-00001"/>
    <property type="gene ID" value="HCON_00131670"/>
</dbReference>
<evidence type="ECO:0000256" key="1">
    <source>
        <dbReference type="SAM" id="MobiDB-lite"/>
    </source>
</evidence>
<organism evidence="2">
    <name type="scientific">Haemonchus contortus</name>
    <name type="common">Barber pole worm</name>
    <dbReference type="NCBI Taxonomy" id="6289"/>
    <lineage>
        <taxon>Eukaryota</taxon>
        <taxon>Metazoa</taxon>
        <taxon>Ecdysozoa</taxon>
        <taxon>Nematoda</taxon>
        <taxon>Chromadorea</taxon>
        <taxon>Rhabditida</taxon>
        <taxon>Rhabditina</taxon>
        <taxon>Rhabditomorpha</taxon>
        <taxon>Strongyloidea</taxon>
        <taxon>Trichostrongylidae</taxon>
        <taxon>Haemonchus</taxon>
    </lineage>
</organism>
<feature type="region of interest" description="Disordered" evidence="1">
    <location>
        <begin position="286"/>
        <end position="342"/>
    </location>
</feature>
<reference evidence="4" key="3">
    <citation type="submission" date="2020-12" db="UniProtKB">
        <authorList>
            <consortium name="WormBaseParasite"/>
        </authorList>
    </citation>
    <scope>IDENTIFICATION</scope>
    <source>
        <strain evidence="4">MHco3</strain>
    </source>
</reference>
<feature type="compositionally biased region" description="Basic and acidic residues" evidence="1">
    <location>
        <begin position="286"/>
        <end position="313"/>
    </location>
</feature>
<gene>
    <name evidence="2" type="ORF">HCOI_01722400</name>
</gene>
<evidence type="ECO:0000313" key="3">
    <source>
        <dbReference type="Proteomes" id="UP000025227"/>
    </source>
</evidence>
<evidence type="ECO:0000313" key="4">
    <source>
        <dbReference type="WBParaSite" id="HCON_00131670-00001"/>
    </source>
</evidence>
<name>W6NWC3_HAECO</name>
<protein>
    <submittedName>
        <fullName evidence="2 4">KLTH0D14102p</fullName>
    </submittedName>
</protein>
<reference evidence="2" key="1">
    <citation type="submission" date="2013-03" db="EMBL/GenBank/DDBJ databases">
        <authorList>
            <person name="Aslett M."/>
        </authorList>
    </citation>
    <scope>NUCLEOTIDE SEQUENCE [LARGE SCALE GENOMIC DNA]</scope>
    <source>
        <strain evidence="2">ISE/inbred ISE</strain>
    </source>
</reference>
<dbReference type="OrthoDB" id="5895651at2759"/>
<evidence type="ECO:0000313" key="2">
    <source>
        <dbReference type="EMBL" id="CDL96182.1"/>
    </source>
</evidence>
<feature type="compositionally biased region" description="Polar residues" evidence="1">
    <location>
        <begin position="324"/>
        <end position="336"/>
    </location>
</feature>